<dbReference type="Proteomes" id="UP000321196">
    <property type="component" value="Unassembled WGS sequence"/>
</dbReference>
<dbReference type="OrthoDB" id="4540058at2"/>
<organism evidence="1 2">
    <name type="scientific">Microbacterium mitrae</name>
    <dbReference type="NCBI Taxonomy" id="664640"/>
    <lineage>
        <taxon>Bacteria</taxon>
        <taxon>Bacillati</taxon>
        <taxon>Actinomycetota</taxon>
        <taxon>Actinomycetes</taxon>
        <taxon>Micrococcales</taxon>
        <taxon>Microbacteriaceae</taxon>
        <taxon>Microbacterium</taxon>
    </lineage>
</organism>
<keyword evidence="2" id="KW-1185">Reference proteome</keyword>
<evidence type="ECO:0000313" key="2">
    <source>
        <dbReference type="Proteomes" id="UP000321196"/>
    </source>
</evidence>
<proteinExistence type="predicted"/>
<evidence type="ECO:0000313" key="1">
    <source>
        <dbReference type="EMBL" id="TXK04121.1"/>
    </source>
</evidence>
<gene>
    <name evidence="1" type="ORF">FVP60_10165</name>
</gene>
<name>A0A5C8HP86_9MICO</name>
<comment type="caution">
    <text evidence="1">The sequence shown here is derived from an EMBL/GenBank/DDBJ whole genome shotgun (WGS) entry which is preliminary data.</text>
</comment>
<sequence length="137" mass="14986">MFPVLTFHPSAWSRANSLRGSADEVVPGLMQHLGALNDEVLEIWASETETTARQSALGSLGIAASPENSNTRRNAAAMAERTFQFGDQSVRCEWHTKLRPNINRIHFAVGQKAVEIGGEQRTVDTVFIGIITDHLGT</sequence>
<reference evidence="1 2" key="1">
    <citation type="submission" date="2019-08" db="EMBL/GenBank/DDBJ databases">
        <authorList>
            <person name="Dong K."/>
        </authorList>
    </citation>
    <scope>NUCLEOTIDE SEQUENCE [LARGE SCALE GENOMIC DNA]</scope>
    <source>
        <strain evidence="1 2">M4-8</strain>
    </source>
</reference>
<dbReference type="AlphaFoldDB" id="A0A5C8HP86"/>
<accession>A0A5C8HP86</accession>
<protein>
    <submittedName>
        <fullName evidence="1">Uncharacterized protein</fullName>
    </submittedName>
</protein>
<dbReference type="RefSeq" id="WP_147826177.1">
    <property type="nucleotide sequence ID" value="NZ_BAAARG010000003.1"/>
</dbReference>
<dbReference type="EMBL" id="VRSW01000003">
    <property type="protein sequence ID" value="TXK04121.1"/>
    <property type="molecule type" value="Genomic_DNA"/>
</dbReference>